<gene>
    <name evidence="2" type="ORF">NCTC13028_01196</name>
    <name evidence="1" type="ORF">SAMN05216497_11114</name>
</gene>
<organism evidence="2 4">
    <name type="scientific">Clostridium cochlearium</name>
    <dbReference type="NCBI Taxonomy" id="1494"/>
    <lineage>
        <taxon>Bacteria</taxon>
        <taxon>Bacillati</taxon>
        <taxon>Bacillota</taxon>
        <taxon>Clostridia</taxon>
        <taxon>Eubacteriales</taxon>
        <taxon>Clostridiaceae</taxon>
        <taxon>Clostridium</taxon>
    </lineage>
</organism>
<proteinExistence type="predicted"/>
<dbReference type="RefSeq" id="WP_089865998.1">
    <property type="nucleotide sequence ID" value="NZ_FNGL01000011.1"/>
</dbReference>
<evidence type="ECO:0000313" key="4">
    <source>
        <dbReference type="Proteomes" id="UP000250223"/>
    </source>
</evidence>
<dbReference type="EMBL" id="FNGL01000011">
    <property type="protein sequence ID" value="SDL18425.1"/>
    <property type="molecule type" value="Genomic_DNA"/>
</dbReference>
<dbReference type="OrthoDB" id="1936401at2"/>
<reference evidence="2 4" key="2">
    <citation type="submission" date="2018-06" db="EMBL/GenBank/DDBJ databases">
        <authorList>
            <consortium name="Pathogen Informatics"/>
            <person name="Doyle S."/>
        </authorList>
    </citation>
    <scope>NUCLEOTIDE SEQUENCE [LARGE SCALE GENOMIC DNA]</scope>
    <source>
        <strain evidence="2 4">NCTC13028</strain>
    </source>
</reference>
<name>A0A239Z1H3_CLOCO</name>
<reference evidence="1 3" key="1">
    <citation type="submission" date="2016-10" db="EMBL/GenBank/DDBJ databases">
        <authorList>
            <person name="Varghese N."/>
            <person name="Submissions S."/>
        </authorList>
    </citation>
    <scope>NUCLEOTIDE SEQUENCE [LARGE SCALE GENOMIC DNA]</scope>
    <source>
        <strain evidence="1 3">NLAE-zl-C224</strain>
    </source>
</reference>
<accession>A0A239Z1H3</accession>
<protein>
    <submittedName>
        <fullName evidence="2">Rhoptry protein</fullName>
    </submittedName>
</protein>
<dbReference type="STRING" id="1494.SAMN05216497_11114"/>
<sequence length="517" mass="59916">MSGIWNVNGAYNINLKRLTNKLSFQIGEVFLARVINLGEENEDTLLRLLDGWQFPAQLEESLDFQPTGLIKFKVEGFKDGKLQLSILDGREPEEKLKEDSIEGALRREDIRLDKKDYPLLEKMVKHNMPLTKDNISNIKNLIEMINRFSKDGEESNSFIEKYIESRNVDINSKEGQFIKDTLKGFFKELSTIGEDDILTMLENGLDITENNIRSFNSLYKESSLYNKLKAFENILKESNVLSETVQEGKETLAKNEKLEQGILEKKIVNSKENTSKNILKYEDKTINDTSKDTLENKKSEAIESKETINIKEIETLSKDNVKKLIDNGKDILYKKEDIVKEQINSKIEDMKNILKDLIDPKTQYKINEHEKLFGLIKQELNDFKVFNTMSNQYYYLDLPVNVNKDEYECKLIIKDERKKGKKIDKQNVKIATSIKTINIGIVDAFIGINKNIMNVDIKAEEMWIKILKTKKQQLLNALKDKGYNVYMNVSKKEEEFNLSNCSDFFEDKNISAIDLKV</sequence>
<dbReference type="GeneID" id="70576158"/>
<dbReference type="Proteomes" id="UP000198811">
    <property type="component" value="Unassembled WGS sequence"/>
</dbReference>
<evidence type="ECO:0000313" key="2">
    <source>
        <dbReference type="EMBL" id="SQB34299.1"/>
    </source>
</evidence>
<evidence type="ECO:0000313" key="1">
    <source>
        <dbReference type="EMBL" id="SDL18425.1"/>
    </source>
</evidence>
<evidence type="ECO:0000313" key="3">
    <source>
        <dbReference type="Proteomes" id="UP000198811"/>
    </source>
</evidence>
<dbReference type="Proteomes" id="UP000250223">
    <property type="component" value="Unassembled WGS sequence"/>
</dbReference>
<dbReference type="EMBL" id="UAWC01000007">
    <property type="protein sequence ID" value="SQB34299.1"/>
    <property type="molecule type" value="Genomic_DNA"/>
</dbReference>
<keyword evidence="3" id="KW-1185">Reference proteome</keyword>
<dbReference type="AlphaFoldDB" id="A0A239Z1H3"/>